<dbReference type="Proteomes" id="UP000772434">
    <property type="component" value="Unassembled WGS sequence"/>
</dbReference>
<name>A0A9P5U0Z0_9AGAR</name>
<evidence type="ECO:0000313" key="1">
    <source>
        <dbReference type="EMBL" id="KAF9062356.1"/>
    </source>
</evidence>
<gene>
    <name evidence="1" type="ORF">BDP27DRAFT_1427987</name>
</gene>
<protein>
    <submittedName>
        <fullName evidence="1">Uncharacterized protein</fullName>
    </submittedName>
</protein>
<accession>A0A9P5U0Z0</accession>
<sequence length="176" mass="20162">MKKEWKVLLDECKNYVMKPVTVTFIDAHGVYKVTGENKLHDETRSMFTKAINEALHLQFPITFEGFYDPEHVESDLLWRYFELVGGDPRCTTVSPCLGFYTTECLAIVKPILGSNRGAQIPTALFQTDRFQALGTIPFPLPPDKGLKLANMMGKFENHFMKGHVWEQPKLLDMEAY</sequence>
<organism evidence="1 2">
    <name type="scientific">Rhodocollybia butyracea</name>
    <dbReference type="NCBI Taxonomy" id="206335"/>
    <lineage>
        <taxon>Eukaryota</taxon>
        <taxon>Fungi</taxon>
        <taxon>Dikarya</taxon>
        <taxon>Basidiomycota</taxon>
        <taxon>Agaricomycotina</taxon>
        <taxon>Agaricomycetes</taxon>
        <taxon>Agaricomycetidae</taxon>
        <taxon>Agaricales</taxon>
        <taxon>Marasmiineae</taxon>
        <taxon>Omphalotaceae</taxon>
        <taxon>Rhodocollybia</taxon>
    </lineage>
</organism>
<comment type="caution">
    <text evidence="1">The sequence shown here is derived from an EMBL/GenBank/DDBJ whole genome shotgun (WGS) entry which is preliminary data.</text>
</comment>
<evidence type="ECO:0000313" key="2">
    <source>
        <dbReference type="Proteomes" id="UP000772434"/>
    </source>
</evidence>
<keyword evidence="2" id="KW-1185">Reference proteome</keyword>
<dbReference type="AlphaFoldDB" id="A0A9P5U0Z0"/>
<proteinExistence type="predicted"/>
<dbReference type="EMBL" id="JADNRY010000174">
    <property type="protein sequence ID" value="KAF9062356.1"/>
    <property type="molecule type" value="Genomic_DNA"/>
</dbReference>
<reference evidence="1" key="1">
    <citation type="submission" date="2020-11" db="EMBL/GenBank/DDBJ databases">
        <authorList>
            <consortium name="DOE Joint Genome Institute"/>
            <person name="Ahrendt S."/>
            <person name="Riley R."/>
            <person name="Andreopoulos W."/>
            <person name="Labutti K."/>
            <person name="Pangilinan J."/>
            <person name="Ruiz-Duenas F.J."/>
            <person name="Barrasa J.M."/>
            <person name="Sanchez-Garcia M."/>
            <person name="Camarero S."/>
            <person name="Miyauchi S."/>
            <person name="Serrano A."/>
            <person name="Linde D."/>
            <person name="Babiker R."/>
            <person name="Drula E."/>
            <person name="Ayuso-Fernandez I."/>
            <person name="Pacheco R."/>
            <person name="Padilla G."/>
            <person name="Ferreira P."/>
            <person name="Barriuso J."/>
            <person name="Kellner H."/>
            <person name="Castanera R."/>
            <person name="Alfaro M."/>
            <person name="Ramirez L."/>
            <person name="Pisabarro A.G."/>
            <person name="Kuo A."/>
            <person name="Tritt A."/>
            <person name="Lipzen A."/>
            <person name="He G."/>
            <person name="Yan M."/>
            <person name="Ng V."/>
            <person name="Cullen D."/>
            <person name="Martin F."/>
            <person name="Rosso M.-N."/>
            <person name="Henrissat B."/>
            <person name="Hibbett D."/>
            <person name="Martinez A.T."/>
            <person name="Grigoriev I.V."/>
        </authorList>
    </citation>
    <scope>NUCLEOTIDE SEQUENCE</scope>
    <source>
        <strain evidence="1">AH 40177</strain>
    </source>
</reference>